<evidence type="ECO:0000313" key="2">
    <source>
        <dbReference type="EMBL" id="RRT57895.1"/>
    </source>
</evidence>
<name>A0A426Z1N0_ENSVE</name>
<sequence>MAADAIVMRKTTARPSWSIKEEAKPHVGASLLLSSYLSLGFALFLGLLPKSSASYVEDMKRVKAELRAVVVRLEREVAERDGMLNFMARKVERDGSLSLMEVAGED</sequence>
<evidence type="ECO:0000256" key="1">
    <source>
        <dbReference type="SAM" id="Phobius"/>
    </source>
</evidence>
<accession>A0A426Z1N0</accession>
<comment type="caution">
    <text evidence="2">The sequence shown here is derived from an EMBL/GenBank/DDBJ whole genome shotgun (WGS) entry which is preliminary data.</text>
</comment>
<keyword evidence="1" id="KW-1133">Transmembrane helix</keyword>
<dbReference type="EMBL" id="AMZH03008953">
    <property type="protein sequence ID" value="RRT57895.1"/>
    <property type="molecule type" value="Genomic_DNA"/>
</dbReference>
<reference evidence="2 3" key="1">
    <citation type="journal article" date="2014" name="Agronomy (Basel)">
        <title>A Draft Genome Sequence for Ensete ventricosum, the Drought-Tolerant Tree Against Hunger.</title>
        <authorList>
            <person name="Harrison J."/>
            <person name="Moore K.A."/>
            <person name="Paszkiewicz K."/>
            <person name="Jones T."/>
            <person name="Grant M."/>
            <person name="Ambacheew D."/>
            <person name="Muzemil S."/>
            <person name="Studholme D.J."/>
        </authorList>
    </citation>
    <scope>NUCLEOTIDE SEQUENCE [LARGE SCALE GENOMIC DNA]</scope>
</reference>
<gene>
    <name evidence="2" type="ORF">B296_00045133</name>
</gene>
<dbReference type="Proteomes" id="UP000287651">
    <property type="component" value="Unassembled WGS sequence"/>
</dbReference>
<organism evidence="2 3">
    <name type="scientific">Ensete ventricosum</name>
    <name type="common">Abyssinian banana</name>
    <name type="synonym">Musa ensete</name>
    <dbReference type="NCBI Taxonomy" id="4639"/>
    <lineage>
        <taxon>Eukaryota</taxon>
        <taxon>Viridiplantae</taxon>
        <taxon>Streptophyta</taxon>
        <taxon>Embryophyta</taxon>
        <taxon>Tracheophyta</taxon>
        <taxon>Spermatophyta</taxon>
        <taxon>Magnoliopsida</taxon>
        <taxon>Liliopsida</taxon>
        <taxon>Zingiberales</taxon>
        <taxon>Musaceae</taxon>
        <taxon>Ensete</taxon>
    </lineage>
</organism>
<keyword evidence="1" id="KW-0472">Membrane</keyword>
<dbReference type="AlphaFoldDB" id="A0A426Z1N0"/>
<protein>
    <submittedName>
        <fullName evidence="2">Uncharacterized protein</fullName>
    </submittedName>
</protein>
<keyword evidence="1" id="KW-0812">Transmembrane</keyword>
<feature type="transmembrane region" description="Helical" evidence="1">
    <location>
        <begin position="27"/>
        <end position="48"/>
    </location>
</feature>
<proteinExistence type="predicted"/>
<evidence type="ECO:0000313" key="3">
    <source>
        <dbReference type="Proteomes" id="UP000287651"/>
    </source>
</evidence>